<dbReference type="RefSeq" id="WP_007390961.1">
    <property type="nucleotide sequence ID" value="NZ_ADGP01000016.1"/>
</dbReference>
<evidence type="ECO:0000313" key="11">
    <source>
        <dbReference type="Proteomes" id="UP000004018"/>
    </source>
</evidence>
<accession>D3LU96</accession>
<dbReference type="EMBL" id="ADGP01000016">
    <property type="protein sequence ID" value="EFD94252.1"/>
    <property type="molecule type" value="Genomic_DNA"/>
</dbReference>
<dbReference type="Gene3D" id="1.10.940.10">
    <property type="entry name" value="NusB-like"/>
    <property type="match status" value="1"/>
</dbReference>
<dbReference type="STRING" id="699218.HMPREF0889_0479"/>
<dbReference type="EMBL" id="AFIJ01000020">
    <property type="protein sequence ID" value="EGL40930.1"/>
    <property type="molecule type" value="Genomic_DNA"/>
</dbReference>
<evidence type="ECO:0000313" key="10">
    <source>
        <dbReference type="Proteomes" id="UP000003242"/>
    </source>
</evidence>
<dbReference type="InterPro" id="IPR006027">
    <property type="entry name" value="NusB_RsmB_TIM44"/>
</dbReference>
<evidence type="ECO:0000313" key="9">
    <source>
        <dbReference type="EMBL" id="EGL40930.1"/>
    </source>
</evidence>
<name>D3LU96_9FIRM</name>
<dbReference type="GO" id="GO:0003723">
    <property type="term" value="F:RNA binding"/>
    <property type="evidence" value="ECO:0007669"/>
    <property type="project" value="UniProtKB-UniRule"/>
</dbReference>
<dbReference type="OrthoDB" id="9811381at2"/>
<reference evidence="8" key="2">
    <citation type="submission" date="2009-12" db="EMBL/GenBank/DDBJ databases">
        <authorList>
            <person name="Madupu R."/>
            <person name="Durkin A.S."/>
            <person name="Torralba M."/>
            <person name="Methe B."/>
            <person name="Sutton G.G."/>
            <person name="Strausberg R.L."/>
            <person name="Nelson K.E."/>
        </authorList>
    </citation>
    <scope>NUCLEOTIDE SEQUENCE</scope>
    <source>
        <strain evidence="8">28L</strain>
    </source>
</reference>
<dbReference type="InterPro" id="IPR011605">
    <property type="entry name" value="NusB_fam"/>
</dbReference>
<evidence type="ECO:0000256" key="3">
    <source>
        <dbReference type="ARBA" id="ARBA00022884"/>
    </source>
</evidence>
<protein>
    <recommendedName>
        <fullName evidence="6">Transcription antitermination protein NusB</fullName>
    </recommendedName>
    <alternativeName>
        <fullName evidence="6">Antitermination factor NusB</fullName>
    </alternativeName>
</protein>
<dbReference type="SUPFAM" id="SSF48013">
    <property type="entry name" value="NusB-like"/>
    <property type="match status" value="1"/>
</dbReference>
<dbReference type="GO" id="GO:0031564">
    <property type="term" value="P:transcription antitermination"/>
    <property type="evidence" value="ECO:0007669"/>
    <property type="project" value="UniProtKB-KW"/>
</dbReference>
<dbReference type="NCBIfam" id="TIGR01951">
    <property type="entry name" value="nusB"/>
    <property type="match status" value="1"/>
</dbReference>
<evidence type="ECO:0000313" key="8">
    <source>
        <dbReference type="EMBL" id="EFD94252.1"/>
    </source>
</evidence>
<keyword evidence="4 6" id="KW-0805">Transcription regulation</keyword>
<comment type="caution">
    <text evidence="8">The sequence shown here is derived from an EMBL/GenBank/DDBJ whole genome shotgun (WGS) entry which is preliminary data.</text>
</comment>
<dbReference type="eggNOG" id="COG0781">
    <property type="taxonomic scope" value="Bacteria"/>
</dbReference>
<dbReference type="PANTHER" id="PTHR11078:SF3">
    <property type="entry name" value="ANTITERMINATION NUSB DOMAIN-CONTAINING PROTEIN"/>
    <property type="match status" value="1"/>
</dbReference>
<dbReference type="AlphaFoldDB" id="D3LU96"/>
<dbReference type="HAMAP" id="MF_00073">
    <property type="entry name" value="NusB"/>
    <property type="match status" value="1"/>
</dbReference>
<comment type="function">
    <text evidence="6">Involved in transcription antitermination. Required for transcription of ribosomal RNA (rRNA) genes. Binds specifically to the boxA antiterminator sequence of the ribosomal RNA (rrn) operons.</text>
</comment>
<comment type="similarity">
    <text evidence="1 6">Belongs to the NusB family.</text>
</comment>
<dbReference type="GO" id="GO:0005829">
    <property type="term" value="C:cytosol"/>
    <property type="evidence" value="ECO:0007669"/>
    <property type="project" value="TreeGrafter"/>
</dbReference>
<proteinExistence type="inferred from homology"/>
<evidence type="ECO:0000256" key="6">
    <source>
        <dbReference type="HAMAP-Rule" id="MF_00073"/>
    </source>
</evidence>
<organism evidence="8 10">
    <name type="scientific">Megasphaera lornae</name>
    <dbReference type="NCBI Taxonomy" id="1000568"/>
    <lineage>
        <taxon>Bacteria</taxon>
        <taxon>Bacillati</taxon>
        <taxon>Bacillota</taxon>
        <taxon>Negativicutes</taxon>
        <taxon>Veillonellales</taxon>
        <taxon>Veillonellaceae</taxon>
        <taxon>Megasphaera</taxon>
    </lineage>
</organism>
<sequence length="141" mass="16404">MSRHRERQEALEILYSREFHAPDDIQYAEQEIFDHTAAEARALTPERRAYCMYLVQTVGARKEELDRIIGSLAKDWDIQRLNYTEKNIMRLALCEMKYPKEPVPTAVVLNEAVLLAKEYCSSEAARFVNGVLGTYSRMKEE</sequence>
<dbReference type="Proteomes" id="UP000004018">
    <property type="component" value="Unassembled WGS sequence"/>
</dbReference>
<evidence type="ECO:0000256" key="2">
    <source>
        <dbReference type="ARBA" id="ARBA00022814"/>
    </source>
</evidence>
<reference evidence="9 11" key="3">
    <citation type="submission" date="2011-04" db="EMBL/GenBank/DDBJ databases">
        <authorList>
            <person name="Harkins D.M."/>
            <person name="Madupu R."/>
            <person name="Durkin A.S."/>
            <person name="Torralba M."/>
            <person name="Methe B."/>
            <person name="Sutton G.G."/>
            <person name="Nelson K.E."/>
        </authorList>
    </citation>
    <scope>NUCLEOTIDE SEQUENCE [LARGE SCALE GENOMIC DNA]</scope>
    <source>
        <strain evidence="9 11">UPII 199-6</strain>
    </source>
</reference>
<dbReference type="Proteomes" id="UP000003242">
    <property type="component" value="Unassembled WGS sequence"/>
</dbReference>
<dbReference type="InterPro" id="IPR035926">
    <property type="entry name" value="NusB-like_sf"/>
</dbReference>
<gene>
    <name evidence="6 8" type="primary">nusB</name>
    <name evidence="8" type="ORF">HMPREF0889_0479</name>
    <name evidence="9" type="ORF">HMPREF1039_1057</name>
</gene>
<dbReference type="PANTHER" id="PTHR11078">
    <property type="entry name" value="N UTILIZATION SUBSTANCE PROTEIN B-RELATED"/>
    <property type="match status" value="1"/>
</dbReference>
<keyword evidence="2 6" id="KW-0889">Transcription antitermination</keyword>
<dbReference type="GO" id="GO:0006353">
    <property type="term" value="P:DNA-templated transcription termination"/>
    <property type="evidence" value="ECO:0007669"/>
    <property type="project" value="UniProtKB-UniRule"/>
</dbReference>
<evidence type="ECO:0000259" key="7">
    <source>
        <dbReference type="Pfam" id="PF01029"/>
    </source>
</evidence>
<keyword evidence="3 6" id="KW-0694">RNA-binding</keyword>
<dbReference type="Pfam" id="PF01029">
    <property type="entry name" value="NusB"/>
    <property type="match status" value="1"/>
</dbReference>
<reference evidence="10" key="1">
    <citation type="submission" date="2009-12" db="EMBL/GenBank/DDBJ databases">
        <title>Sequence of Clostridiales genomosp. BVAB3 str. UPII9-5.</title>
        <authorList>
            <person name="Madupu R."/>
            <person name="Durkin A.S."/>
            <person name="Torralba M."/>
            <person name="Methe B."/>
            <person name="Sutton G.G."/>
            <person name="Strausberg R.L."/>
            <person name="Nelson K.E."/>
        </authorList>
    </citation>
    <scope>NUCLEOTIDE SEQUENCE [LARGE SCALE GENOMIC DNA]</scope>
    <source>
        <strain evidence="10">28L</strain>
    </source>
</reference>
<evidence type="ECO:0000256" key="4">
    <source>
        <dbReference type="ARBA" id="ARBA00023015"/>
    </source>
</evidence>
<keyword evidence="5 6" id="KW-0804">Transcription</keyword>
<keyword evidence="11" id="KW-1185">Reference proteome</keyword>
<feature type="domain" description="NusB/RsmB/TIM44" evidence="7">
    <location>
        <begin position="5"/>
        <end position="136"/>
    </location>
</feature>
<evidence type="ECO:0000256" key="5">
    <source>
        <dbReference type="ARBA" id="ARBA00023163"/>
    </source>
</evidence>
<evidence type="ECO:0000256" key="1">
    <source>
        <dbReference type="ARBA" id="ARBA00005952"/>
    </source>
</evidence>